<dbReference type="PANTHER" id="PTHR23329">
    <property type="entry name" value="TUFTELIN-INTERACTING PROTEIN 11-RELATED"/>
    <property type="match status" value="1"/>
</dbReference>
<dbReference type="OrthoDB" id="4822at2759"/>
<dbReference type="GO" id="GO:0000390">
    <property type="term" value="P:spliceosomal complex disassembly"/>
    <property type="evidence" value="ECO:0007669"/>
    <property type="project" value="InterPro"/>
</dbReference>
<dbReference type="Proteomes" id="UP000515204">
    <property type="component" value="Unplaced"/>
</dbReference>
<dbReference type="AlphaFoldDB" id="A0A6P3XEU3"/>
<protein>
    <submittedName>
        <fullName evidence="3">Tuftelin-interacting protein 11-like</fullName>
    </submittedName>
</protein>
<proteinExistence type="predicted"/>
<dbReference type="GeneID" id="106745626"/>
<dbReference type="PANTHER" id="PTHR23329:SF1">
    <property type="entry name" value="TUFTELIN-INTERACTING PROTEIN 11"/>
    <property type="match status" value="1"/>
</dbReference>
<dbReference type="RefSeq" id="XP_014476895.1">
    <property type="nucleotide sequence ID" value="XM_014621409.1"/>
</dbReference>
<feature type="chain" id="PRO_5028192600" evidence="1">
    <location>
        <begin position="28"/>
        <end position="168"/>
    </location>
</feature>
<evidence type="ECO:0000313" key="2">
    <source>
        <dbReference type="Proteomes" id="UP000515204"/>
    </source>
</evidence>
<feature type="signal peptide" evidence="1">
    <location>
        <begin position="1"/>
        <end position="27"/>
    </location>
</feature>
<dbReference type="GO" id="GO:0071008">
    <property type="term" value="C:U2-type post-mRNA release spliceosomal complex"/>
    <property type="evidence" value="ECO:0007669"/>
    <property type="project" value="TreeGrafter"/>
</dbReference>
<keyword evidence="1" id="KW-0732">Signal</keyword>
<dbReference type="InterPro" id="IPR045211">
    <property type="entry name" value="TFP11/STIP/Ntr1"/>
</dbReference>
<keyword evidence="2" id="KW-1185">Reference proteome</keyword>
<evidence type="ECO:0000313" key="3">
    <source>
        <dbReference type="RefSeq" id="XP_014476895.1"/>
    </source>
</evidence>
<reference evidence="3" key="1">
    <citation type="submission" date="2025-08" db="UniProtKB">
        <authorList>
            <consortium name="RefSeq"/>
        </authorList>
    </citation>
    <scope>IDENTIFICATION</scope>
</reference>
<sequence>MFGTVKLGLRMGGLLNKFFLKWLQALALWLKFSPNYDEVATWYIGWKGMLSDRLLAGPAVKKHFKKALNMMNRAVTEPQSHQPDAVEQVSYLTSLERTQPTMSQMVPIVQPLIEGFAGAVRTALQIPQSFKDLVQKKCEERGILFIPIPNRYKEAKRVQSGKRPGIHP</sequence>
<dbReference type="CTD" id="44238"/>
<gene>
    <name evidence="3" type="primary">LOC106745626</name>
</gene>
<dbReference type="KEGG" id="dqu:106745626"/>
<name>A0A6P3XEU3_DINQU</name>
<evidence type="ECO:0000256" key="1">
    <source>
        <dbReference type="SAM" id="SignalP"/>
    </source>
</evidence>
<organism evidence="2 3">
    <name type="scientific">Dinoponera quadriceps</name>
    <name type="common">South American ant</name>
    <dbReference type="NCBI Taxonomy" id="609295"/>
    <lineage>
        <taxon>Eukaryota</taxon>
        <taxon>Metazoa</taxon>
        <taxon>Ecdysozoa</taxon>
        <taxon>Arthropoda</taxon>
        <taxon>Hexapoda</taxon>
        <taxon>Insecta</taxon>
        <taxon>Pterygota</taxon>
        <taxon>Neoptera</taxon>
        <taxon>Endopterygota</taxon>
        <taxon>Hymenoptera</taxon>
        <taxon>Apocrita</taxon>
        <taxon>Aculeata</taxon>
        <taxon>Formicoidea</taxon>
        <taxon>Formicidae</taxon>
        <taxon>Ponerinae</taxon>
        <taxon>Ponerini</taxon>
        <taxon>Dinoponera</taxon>
    </lineage>
</organism>
<accession>A0A6P3XEU3</accession>